<dbReference type="CDD" id="cd04301">
    <property type="entry name" value="NAT_SF"/>
    <property type="match status" value="1"/>
</dbReference>
<evidence type="ECO:0000313" key="4">
    <source>
        <dbReference type="EMBL" id="KPK70695.1"/>
    </source>
</evidence>
<dbReference type="GO" id="GO:0016747">
    <property type="term" value="F:acyltransferase activity, transferring groups other than amino-acyl groups"/>
    <property type="evidence" value="ECO:0007669"/>
    <property type="project" value="InterPro"/>
</dbReference>
<keyword evidence="1" id="KW-0808">Transferase</keyword>
<dbReference type="Gene3D" id="3.40.630.30">
    <property type="match status" value="1"/>
</dbReference>
<reference evidence="4 5" key="1">
    <citation type="journal article" date="2015" name="Microbiome">
        <title>Genomic resolution of linkages in carbon, nitrogen, and sulfur cycling among widespread estuary sediment bacteria.</title>
        <authorList>
            <person name="Baker B.J."/>
            <person name="Lazar C.S."/>
            <person name="Teske A.P."/>
            <person name="Dick G.J."/>
        </authorList>
    </citation>
    <scope>NUCLEOTIDE SEQUENCE [LARGE SCALE GENOMIC DNA]</scope>
    <source>
        <strain evidence="4">SM23_60</strain>
    </source>
</reference>
<gene>
    <name evidence="4" type="ORF">AMJ87_08470</name>
</gene>
<dbReference type="PANTHER" id="PTHR43877:SF2">
    <property type="entry name" value="AMINOALKYLPHOSPHONATE N-ACETYLTRANSFERASE-RELATED"/>
    <property type="match status" value="1"/>
</dbReference>
<feature type="domain" description="N-acetyltransferase" evidence="3">
    <location>
        <begin position="8"/>
        <end position="162"/>
    </location>
</feature>
<dbReference type="AlphaFoldDB" id="A0A0S8GCB2"/>
<evidence type="ECO:0000313" key="5">
    <source>
        <dbReference type="Proteomes" id="UP000051096"/>
    </source>
</evidence>
<protein>
    <recommendedName>
        <fullName evidence="3">N-acetyltransferase domain-containing protein</fullName>
    </recommendedName>
</protein>
<dbReference type="Pfam" id="PF00583">
    <property type="entry name" value="Acetyltransf_1"/>
    <property type="match status" value="1"/>
</dbReference>
<proteinExistence type="predicted"/>
<dbReference type="EMBL" id="LJUO01000083">
    <property type="protein sequence ID" value="KPK70695.1"/>
    <property type="molecule type" value="Genomic_DNA"/>
</dbReference>
<sequence>MDIQGNKIRYRRASIDDIEILVDFRMRFLNEMYDHPEDDESKILRKKLRRYFSESIPANDFIAWLAEYKGKTIGTSGLVVWHIPARYGGLTSGRLGYILNMYTVPEARNKGVCTRLLQTLIKEAQSLGIKYLHLHTSKDGMNIYKKAGFAEPSLVELRLKLE</sequence>
<dbReference type="PANTHER" id="PTHR43877">
    <property type="entry name" value="AMINOALKYLPHOSPHONATE N-ACETYLTRANSFERASE-RELATED-RELATED"/>
    <property type="match status" value="1"/>
</dbReference>
<dbReference type="InterPro" id="IPR050832">
    <property type="entry name" value="Bact_Acetyltransf"/>
</dbReference>
<accession>A0A0S8GCB2</accession>
<dbReference type="Proteomes" id="UP000051096">
    <property type="component" value="Unassembled WGS sequence"/>
</dbReference>
<organism evidence="4 5">
    <name type="scientific">candidate division WOR_3 bacterium SM23_60</name>
    <dbReference type="NCBI Taxonomy" id="1703780"/>
    <lineage>
        <taxon>Bacteria</taxon>
        <taxon>Bacteria division WOR-3</taxon>
    </lineage>
</organism>
<evidence type="ECO:0000256" key="2">
    <source>
        <dbReference type="ARBA" id="ARBA00023315"/>
    </source>
</evidence>
<evidence type="ECO:0000259" key="3">
    <source>
        <dbReference type="PROSITE" id="PS51186"/>
    </source>
</evidence>
<name>A0A0S8GCB2_UNCW3</name>
<dbReference type="SUPFAM" id="SSF55729">
    <property type="entry name" value="Acyl-CoA N-acyltransferases (Nat)"/>
    <property type="match status" value="1"/>
</dbReference>
<comment type="caution">
    <text evidence="4">The sequence shown here is derived from an EMBL/GenBank/DDBJ whole genome shotgun (WGS) entry which is preliminary data.</text>
</comment>
<dbReference type="InterPro" id="IPR016181">
    <property type="entry name" value="Acyl_CoA_acyltransferase"/>
</dbReference>
<evidence type="ECO:0000256" key="1">
    <source>
        <dbReference type="ARBA" id="ARBA00022679"/>
    </source>
</evidence>
<dbReference type="PROSITE" id="PS51186">
    <property type="entry name" value="GNAT"/>
    <property type="match status" value="1"/>
</dbReference>
<dbReference type="InterPro" id="IPR000182">
    <property type="entry name" value="GNAT_dom"/>
</dbReference>
<keyword evidence="2" id="KW-0012">Acyltransferase</keyword>